<evidence type="ECO:0000259" key="3">
    <source>
        <dbReference type="PROSITE" id="PS51180"/>
    </source>
</evidence>
<dbReference type="Pfam" id="PF13949">
    <property type="entry name" value="ALIX_LYPXL_bnd"/>
    <property type="match status" value="1"/>
</dbReference>
<gene>
    <name evidence="4" type="ORF">Rhopal_007435-T1</name>
</gene>
<dbReference type="Pfam" id="PF03097">
    <property type="entry name" value="BRO1"/>
    <property type="match status" value="1"/>
</dbReference>
<proteinExistence type="inferred from homology"/>
<dbReference type="PANTHER" id="PTHR23030">
    <property type="entry name" value="PCD6 INTERACTING PROTEIN-RELATED"/>
    <property type="match status" value="1"/>
</dbReference>
<dbReference type="InterPro" id="IPR038499">
    <property type="entry name" value="BRO1_sf"/>
</dbReference>
<dbReference type="SMART" id="SM01041">
    <property type="entry name" value="BRO1"/>
    <property type="match status" value="1"/>
</dbReference>
<dbReference type="Proteomes" id="UP001342314">
    <property type="component" value="Unassembled WGS sequence"/>
</dbReference>
<sequence>MSANNLLSLPFKATDQVRTPAQPPAASSPHPPLGSLNSQVATLADQVVAHIAATSETTHPDLVRPDAHAWQHLRDRIFAAPTGAVPLLSQATLSDLTAYYAQLTFVLTKLPANISVSFPWYPLYTSPSPLPSASGAFPTVSPALSLPNLEYERLSVLYNLAALHAALGTERRRSDEAGIKAAIAAYQNAAGVLSHLLTLLPRLKSSLEGLPPPTDLTAACISALRDLCLAQAQEVAWQKAVMDRLKNGTVAKIALRVAELYQQARDSAESARNGTETSPPFAFPDEVLRYLAIKAAHFAGVAQYRRSLDDLGANRYGDELGRLQLADQKLKEAAGLSKRGVPEAVVHDMKVGGYSTPKSLHKIVTENLTRATKDNDLIYLATPTPPSSLPPIVSAALAKPTLAPELLDPLSHLHAGAGGLGRPFLEALIPREAGEVLALWDDRKKMRLEEGVLRPAKELDAAAAKTLADLNLPAALEATQQPLGVPPTLLEKSTAVQAEGGLERLETMMQDVRRVAKVNQKMLQESNELLDQEAETDAAHRSGHGTMRWTRPPSDESAAPLRQRAEQLVGLLGAAGESDSLVRNKFGEWEEAIRILAGGQPTLARAIPSSTVSATALPPRKLATIRQLRASLDQLSDLRAARARIVDAARTGVAQADIRDKVLREAERRAAQRKEGEGEGVGLADFEGLLEAEGERVMQPYEEEIRRSGARQEDLLNEIKVLNDSFVDAGQSDSATHEREQALQHFDTAASKYHEMLTNLQEGLRFYADLSKLLGELRDACKSFTYARSAEAQDLSRALSAPPPLASASPAPTVEVTPPDTLAVPIPSRSSRSSQQTDGTPRSTRTSARTRAAGATSAGTPTRRTARAAAQVPTAAEEGPREEQAPRTRAQVEEPAPTPAAAGGWDPSQGIRFG</sequence>
<dbReference type="GO" id="GO:0005768">
    <property type="term" value="C:endosome"/>
    <property type="evidence" value="ECO:0007669"/>
    <property type="project" value="TreeGrafter"/>
</dbReference>
<dbReference type="Gene3D" id="1.20.120.560">
    <property type="entry name" value="alix/aip1 in complex with the ypdl late domain"/>
    <property type="match status" value="1"/>
</dbReference>
<dbReference type="Gene3D" id="1.20.140.50">
    <property type="entry name" value="alix/aip1 like domains"/>
    <property type="match status" value="1"/>
</dbReference>
<reference evidence="4 5" key="1">
    <citation type="submission" date="2021-12" db="EMBL/GenBank/DDBJ databases">
        <title>High titer production of polyol ester of fatty acids by Rhodotorula paludigena BS15 towards product separation-free biomass refinery.</title>
        <authorList>
            <person name="Mano J."/>
            <person name="Ono H."/>
            <person name="Tanaka T."/>
            <person name="Naito K."/>
            <person name="Sushida H."/>
            <person name="Ike M."/>
            <person name="Tokuyasu K."/>
            <person name="Kitaoka M."/>
        </authorList>
    </citation>
    <scope>NUCLEOTIDE SEQUENCE [LARGE SCALE GENOMIC DNA]</scope>
    <source>
        <strain evidence="4 5">BS15</strain>
    </source>
</reference>
<dbReference type="AlphaFoldDB" id="A0AAV5GXY3"/>
<dbReference type="Gene3D" id="1.25.40.280">
    <property type="entry name" value="alix/aip1 like domains"/>
    <property type="match status" value="1"/>
</dbReference>
<dbReference type="EMBL" id="BQKY01000017">
    <property type="protein sequence ID" value="GJN94361.1"/>
    <property type="molecule type" value="Genomic_DNA"/>
</dbReference>
<feature type="compositionally biased region" description="Low complexity" evidence="2">
    <location>
        <begin position="798"/>
        <end position="812"/>
    </location>
</feature>
<feature type="region of interest" description="Disordered" evidence="2">
    <location>
        <begin position="535"/>
        <end position="560"/>
    </location>
</feature>
<dbReference type="PROSITE" id="PS51180">
    <property type="entry name" value="BRO1"/>
    <property type="match status" value="1"/>
</dbReference>
<feature type="compositionally biased region" description="Low complexity" evidence="2">
    <location>
        <begin position="828"/>
        <end position="876"/>
    </location>
</feature>
<evidence type="ECO:0000313" key="4">
    <source>
        <dbReference type="EMBL" id="GJN94361.1"/>
    </source>
</evidence>
<feature type="domain" description="BRO1" evidence="3">
    <location>
        <begin position="5"/>
        <end position="446"/>
    </location>
</feature>
<organism evidence="4 5">
    <name type="scientific">Rhodotorula paludigena</name>
    <dbReference type="NCBI Taxonomy" id="86838"/>
    <lineage>
        <taxon>Eukaryota</taxon>
        <taxon>Fungi</taxon>
        <taxon>Dikarya</taxon>
        <taxon>Basidiomycota</taxon>
        <taxon>Pucciniomycotina</taxon>
        <taxon>Microbotryomycetes</taxon>
        <taxon>Sporidiobolales</taxon>
        <taxon>Sporidiobolaceae</taxon>
        <taxon>Rhodotorula</taxon>
    </lineage>
</organism>
<protein>
    <recommendedName>
        <fullName evidence="3">BRO1 domain-containing protein</fullName>
    </recommendedName>
</protein>
<evidence type="ECO:0000256" key="2">
    <source>
        <dbReference type="SAM" id="MobiDB-lite"/>
    </source>
</evidence>
<dbReference type="PANTHER" id="PTHR23030:SF39">
    <property type="entry name" value="PROGRAMMED CELL DEATH 6-INTERACTING PROTEIN"/>
    <property type="match status" value="1"/>
</dbReference>
<name>A0AAV5GXY3_9BASI</name>
<dbReference type="InterPro" id="IPR004328">
    <property type="entry name" value="BRO1_dom"/>
</dbReference>
<keyword evidence="5" id="KW-1185">Reference proteome</keyword>
<evidence type="ECO:0000256" key="1">
    <source>
        <dbReference type="ARBA" id="ARBA00038154"/>
    </source>
</evidence>
<accession>A0AAV5GXY3</accession>
<feature type="region of interest" description="Disordered" evidence="2">
    <location>
        <begin position="798"/>
        <end position="914"/>
    </location>
</feature>
<dbReference type="InterPro" id="IPR025304">
    <property type="entry name" value="ALIX_V_dom"/>
</dbReference>
<evidence type="ECO:0000313" key="5">
    <source>
        <dbReference type="Proteomes" id="UP001342314"/>
    </source>
</evidence>
<comment type="caution">
    <text evidence="4">The sequence shown here is derived from an EMBL/GenBank/DDBJ whole genome shotgun (WGS) entry which is preliminary data.</text>
</comment>
<feature type="compositionally biased region" description="Basic and acidic residues" evidence="2">
    <location>
        <begin position="878"/>
        <end position="892"/>
    </location>
</feature>
<comment type="similarity">
    <text evidence="1">Belongs to the palA/RIM20 family.</text>
</comment>